<gene>
    <name evidence="1" type="ORF">ALC56_00609</name>
</gene>
<evidence type="ECO:0000313" key="2">
    <source>
        <dbReference type="Proteomes" id="UP000078541"/>
    </source>
</evidence>
<dbReference type="AlphaFoldDB" id="A0A195FXB7"/>
<protein>
    <submittedName>
        <fullName evidence="1">Uncharacterized protein</fullName>
    </submittedName>
</protein>
<evidence type="ECO:0000313" key="1">
    <source>
        <dbReference type="EMBL" id="KYN44957.1"/>
    </source>
</evidence>
<organism evidence="1 2">
    <name type="scientific">Trachymyrmex septentrionalis</name>
    <dbReference type="NCBI Taxonomy" id="34720"/>
    <lineage>
        <taxon>Eukaryota</taxon>
        <taxon>Metazoa</taxon>
        <taxon>Ecdysozoa</taxon>
        <taxon>Arthropoda</taxon>
        <taxon>Hexapoda</taxon>
        <taxon>Insecta</taxon>
        <taxon>Pterygota</taxon>
        <taxon>Neoptera</taxon>
        <taxon>Endopterygota</taxon>
        <taxon>Hymenoptera</taxon>
        <taxon>Apocrita</taxon>
        <taxon>Aculeata</taxon>
        <taxon>Formicoidea</taxon>
        <taxon>Formicidae</taxon>
        <taxon>Myrmicinae</taxon>
        <taxon>Trachymyrmex</taxon>
    </lineage>
</organism>
<proteinExistence type="predicted"/>
<dbReference type="EMBL" id="KQ981204">
    <property type="protein sequence ID" value="KYN44957.1"/>
    <property type="molecule type" value="Genomic_DNA"/>
</dbReference>
<sequence length="116" mass="13186">MQRLGSKVIPLRVSVADYFVSTLTLLSRTPVERISDIFSTRYHLDIGVPTLHVLLYYHLTMERVPRKIRSPGERTNKKAVSCSVSPACSARLIKTIRAATANDKRLTWLLDFISTR</sequence>
<dbReference type="Proteomes" id="UP000078541">
    <property type="component" value="Unassembled WGS sequence"/>
</dbReference>
<accession>A0A195FXB7</accession>
<reference evidence="1 2" key="1">
    <citation type="submission" date="2016-03" db="EMBL/GenBank/DDBJ databases">
        <title>Trachymyrmex septentrionalis WGS genome.</title>
        <authorList>
            <person name="Nygaard S."/>
            <person name="Hu H."/>
            <person name="Boomsma J."/>
            <person name="Zhang G."/>
        </authorList>
    </citation>
    <scope>NUCLEOTIDE SEQUENCE [LARGE SCALE GENOMIC DNA]</scope>
    <source>
        <strain evidence="1">Tsep2-gDNA-1</strain>
        <tissue evidence="1">Whole body</tissue>
    </source>
</reference>
<keyword evidence="2" id="KW-1185">Reference proteome</keyword>
<name>A0A195FXB7_9HYME</name>